<reference evidence="2" key="1">
    <citation type="submission" date="2021-06" db="EMBL/GenBank/DDBJ databases">
        <authorList>
            <person name="Hodson N. C."/>
            <person name="Mongue J. A."/>
            <person name="Jaron S. K."/>
        </authorList>
    </citation>
    <scope>NUCLEOTIDE SEQUENCE</scope>
</reference>
<name>A0A8J2K657_9HEXA</name>
<feature type="compositionally biased region" description="Low complexity" evidence="1">
    <location>
        <begin position="1"/>
        <end position="43"/>
    </location>
</feature>
<dbReference type="AlphaFoldDB" id="A0A8J2K657"/>
<evidence type="ECO:0000313" key="2">
    <source>
        <dbReference type="EMBL" id="CAG7733665.1"/>
    </source>
</evidence>
<sequence length="257" mass="29151">MSEISSAYDESSSHDYYNTSQSAKNGSYASSSSGYYLTSSNYSASPATNTTSQTKQQEDRAVGPPDKNEKPENECFKVVQMVSDPACPPPSGIIGYVYTYTIRKRRRIVKKAVSAKQPYQVVIVKESAAQEMKRTGGPEQKIQQADDEIAYANRQIARYYLDKKRAKQRRKDAEEMRFNEEERVKEREVRGSRPRKGDEPKSQRDSCKQHPNAIGCKNFQLPNVTVKYVPRSNKHGNQKLNPHEEDTDCSDDEDESA</sequence>
<feature type="compositionally biased region" description="Polar residues" evidence="1">
    <location>
        <begin position="44"/>
        <end position="55"/>
    </location>
</feature>
<comment type="caution">
    <text evidence="2">The sequence shown here is derived from an EMBL/GenBank/DDBJ whole genome shotgun (WGS) entry which is preliminary data.</text>
</comment>
<organism evidence="2 3">
    <name type="scientific">Allacma fusca</name>
    <dbReference type="NCBI Taxonomy" id="39272"/>
    <lineage>
        <taxon>Eukaryota</taxon>
        <taxon>Metazoa</taxon>
        <taxon>Ecdysozoa</taxon>
        <taxon>Arthropoda</taxon>
        <taxon>Hexapoda</taxon>
        <taxon>Collembola</taxon>
        <taxon>Symphypleona</taxon>
        <taxon>Sminthuridae</taxon>
        <taxon>Allacma</taxon>
    </lineage>
</organism>
<feature type="compositionally biased region" description="Acidic residues" evidence="1">
    <location>
        <begin position="245"/>
        <end position="257"/>
    </location>
</feature>
<feature type="compositionally biased region" description="Basic and acidic residues" evidence="1">
    <location>
        <begin position="171"/>
        <end position="208"/>
    </location>
</feature>
<protein>
    <submittedName>
        <fullName evidence="2">Uncharacterized protein</fullName>
    </submittedName>
</protein>
<dbReference type="EMBL" id="CAJVCH010253254">
    <property type="protein sequence ID" value="CAG7733665.1"/>
    <property type="molecule type" value="Genomic_DNA"/>
</dbReference>
<evidence type="ECO:0000256" key="1">
    <source>
        <dbReference type="SAM" id="MobiDB-lite"/>
    </source>
</evidence>
<feature type="region of interest" description="Disordered" evidence="1">
    <location>
        <begin position="163"/>
        <end position="257"/>
    </location>
</feature>
<accession>A0A8J2K657</accession>
<evidence type="ECO:0000313" key="3">
    <source>
        <dbReference type="Proteomes" id="UP000708208"/>
    </source>
</evidence>
<gene>
    <name evidence="2" type="ORF">AFUS01_LOCUS22095</name>
</gene>
<dbReference type="Proteomes" id="UP000708208">
    <property type="component" value="Unassembled WGS sequence"/>
</dbReference>
<feature type="compositionally biased region" description="Basic and acidic residues" evidence="1">
    <location>
        <begin position="56"/>
        <end position="74"/>
    </location>
</feature>
<keyword evidence="3" id="KW-1185">Reference proteome</keyword>
<proteinExistence type="predicted"/>
<feature type="region of interest" description="Disordered" evidence="1">
    <location>
        <begin position="1"/>
        <end position="74"/>
    </location>
</feature>